<dbReference type="EMBL" id="CAXDID020000006">
    <property type="protein sequence ID" value="CAL5975684.1"/>
    <property type="molecule type" value="Genomic_DNA"/>
</dbReference>
<organism evidence="3">
    <name type="scientific">Hexamita inflata</name>
    <dbReference type="NCBI Taxonomy" id="28002"/>
    <lineage>
        <taxon>Eukaryota</taxon>
        <taxon>Metamonada</taxon>
        <taxon>Diplomonadida</taxon>
        <taxon>Hexamitidae</taxon>
        <taxon>Hexamitinae</taxon>
        <taxon>Hexamita</taxon>
    </lineage>
</organism>
<name>A0AA86TT49_9EUKA</name>
<accession>A0AA86TT49</accession>
<feature type="signal peptide" evidence="2">
    <location>
        <begin position="1"/>
        <end position="21"/>
    </location>
</feature>
<keyword evidence="2" id="KW-0732">Signal</keyword>
<evidence type="ECO:0000256" key="1">
    <source>
        <dbReference type="SAM" id="Phobius"/>
    </source>
</evidence>
<keyword evidence="1" id="KW-1133">Transmembrane helix</keyword>
<keyword evidence="5" id="KW-1185">Reference proteome</keyword>
<dbReference type="AlphaFoldDB" id="A0AA86TT49"/>
<dbReference type="Proteomes" id="UP001642409">
    <property type="component" value="Unassembled WGS sequence"/>
</dbReference>
<feature type="chain" id="PRO_5041655626" evidence="2">
    <location>
        <begin position="22"/>
        <end position="151"/>
    </location>
</feature>
<keyword evidence="1" id="KW-0472">Membrane</keyword>
<evidence type="ECO:0000313" key="5">
    <source>
        <dbReference type="Proteomes" id="UP001642409"/>
    </source>
</evidence>
<comment type="caution">
    <text evidence="3">The sequence shown here is derived from an EMBL/GenBank/DDBJ whole genome shotgun (WGS) entry which is preliminary data.</text>
</comment>
<dbReference type="EMBL" id="CATOUU010000386">
    <property type="protein sequence ID" value="CAI9927999.1"/>
    <property type="molecule type" value="Genomic_DNA"/>
</dbReference>
<reference evidence="4 5" key="2">
    <citation type="submission" date="2024-07" db="EMBL/GenBank/DDBJ databases">
        <authorList>
            <person name="Akdeniz Z."/>
        </authorList>
    </citation>
    <scope>NUCLEOTIDE SEQUENCE [LARGE SCALE GENOMIC DNA]</scope>
</reference>
<reference evidence="3" key="1">
    <citation type="submission" date="2023-06" db="EMBL/GenBank/DDBJ databases">
        <authorList>
            <person name="Kurt Z."/>
        </authorList>
    </citation>
    <scope>NUCLEOTIDE SEQUENCE</scope>
</reference>
<sequence>MFSAFFIAGVVLCILPHKYTAQSYYILEQVQPYWINHDNINKSVQLHLSSGLFQVVVGLFGILILNKYQQSTKQQNQQPESNNIIQNNEHSNKQKLRNVFKIETVNNKKQEPDSIRLYDNKCYERRCSNIFDSVEIIDNLTMTQIGTSELE</sequence>
<protein>
    <submittedName>
        <fullName evidence="4">Hypothetical_protein</fullName>
    </submittedName>
</protein>
<evidence type="ECO:0000256" key="2">
    <source>
        <dbReference type="SAM" id="SignalP"/>
    </source>
</evidence>
<keyword evidence="1" id="KW-0812">Transmembrane</keyword>
<gene>
    <name evidence="3" type="ORF">HINF_LOCUS15644</name>
    <name evidence="4" type="ORF">HINF_LOCUS3455</name>
</gene>
<evidence type="ECO:0000313" key="3">
    <source>
        <dbReference type="EMBL" id="CAI9927999.1"/>
    </source>
</evidence>
<proteinExistence type="predicted"/>
<feature type="transmembrane region" description="Helical" evidence="1">
    <location>
        <begin position="47"/>
        <end position="65"/>
    </location>
</feature>
<evidence type="ECO:0000313" key="4">
    <source>
        <dbReference type="EMBL" id="CAL5975684.1"/>
    </source>
</evidence>